<proteinExistence type="predicted"/>
<comment type="caution">
    <text evidence="2">The sequence shown here is derived from an EMBL/GenBank/DDBJ whole genome shotgun (WGS) entry which is preliminary data.</text>
</comment>
<feature type="transmembrane region" description="Helical" evidence="1">
    <location>
        <begin position="6"/>
        <end position="23"/>
    </location>
</feature>
<dbReference type="EMBL" id="QGDO01000007">
    <property type="protein sequence ID" value="PWJ38566.1"/>
    <property type="molecule type" value="Genomic_DNA"/>
</dbReference>
<name>A0A315Z5Z4_SEDFL</name>
<gene>
    <name evidence="2" type="ORF">BC781_107156</name>
</gene>
<sequence>MNFSKVYIQFFLVLITLIIAVSTEDIQKIGDRNAKQVSIRLNRNQENRIN</sequence>
<reference evidence="2 3" key="1">
    <citation type="submission" date="2018-03" db="EMBL/GenBank/DDBJ databases">
        <title>Genomic Encyclopedia of Archaeal and Bacterial Type Strains, Phase II (KMG-II): from individual species to whole genera.</title>
        <authorList>
            <person name="Goeker M."/>
        </authorList>
    </citation>
    <scope>NUCLEOTIDE SEQUENCE [LARGE SCALE GENOMIC DNA]</scope>
    <source>
        <strain evidence="2 3">DSM 28229</strain>
    </source>
</reference>
<keyword evidence="1" id="KW-0472">Membrane</keyword>
<evidence type="ECO:0000313" key="2">
    <source>
        <dbReference type="EMBL" id="PWJ38566.1"/>
    </source>
</evidence>
<organism evidence="2 3">
    <name type="scientific">Sediminitomix flava</name>
    <dbReference type="NCBI Taxonomy" id="379075"/>
    <lineage>
        <taxon>Bacteria</taxon>
        <taxon>Pseudomonadati</taxon>
        <taxon>Bacteroidota</taxon>
        <taxon>Cytophagia</taxon>
        <taxon>Cytophagales</taxon>
        <taxon>Flammeovirgaceae</taxon>
        <taxon>Sediminitomix</taxon>
    </lineage>
</organism>
<keyword evidence="1" id="KW-1133">Transmembrane helix</keyword>
<dbReference type="Proteomes" id="UP000245535">
    <property type="component" value="Unassembled WGS sequence"/>
</dbReference>
<accession>A0A315Z5Z4</accession>
<evidence type="ECO:0000256" key="1">
    <source>
        <dbReference type="SAM" id="Phobius"/>
    </source>
</evidence>
<evidence type="ECO:0000313" key="3">
    <source>
        <dbReference type="Proteomes" id="UP000245535"/>
    </source>
</evidence>
<keyword evidence="3" id="KW-1185">Reference proteome</keyword>
<keyword evidence="1" id="KW-0812">Transmembrane</keyword>
<protein>
    <submittedName>
        <fullName evidence="2">Uncharacterized protein</fullName>
    </submittedName>
</protein>
<dbReference type="AlphaFoldDB" id="A0A315Z5Z4"/>